<evidence type="ECO:0000256" key="4">
    <source>
        <dbReference type="ARBA" id="ARBA00023027"/>
    </source>
</evidence>
<dbReference type="SUPFAM" id="SSF50156">
    <property type="entry name" value="PDZ domain-like"/>
    <property type="match status" value="2"/>
</dbReference>
<dbReference type="PANTHER" id="PTHR14453">
    <property type="entry name" value="PARP/ZINC FINGER CCCH TYPE DOMAIN CONTAINING PROTEIN"/>
    <property type="match status" value="1"/>
</dbReference>
<dbReference type="AlphaFoldDB" id="A0A815AYC1"/>
<evidence type="ECO:0000313" key="11">
    <source>
        <dbReference type="Proteomes" id="UP000663828"/>
    </source>
</evidence>
<dbReference type="Proteomes" id="UP000663828">
    <property type="component" value="Unassembled WGS sequence"/>
</dbReference>
<feature type="domain" description="PDZ" evidence="7">
    <location>
        <begin position="148"/>
        <end position="197"/>
    </location>
</feature>
<dbReference type="SUPFAM" id="SSF56399">
    <property type="entry name" value="ADP-ribosylation"/>
    <property type="match status" value="1"/>
</dbReference>
<dbReference type="GO" id="GO:0003950">
    <property type="term" value="F:NAD+ poly-ADP-ribosyltransferase activity"/>
    <property type="evidence" value="ECO:0007669"/>
    <property type="project" value="UniProtKB-UniRule"/>
</dbReference>
<accession>A0A815AYC1</accession>
<dbReference type="Gene3D" id="1.10.490.10">
    <property type="entry name" value="Globins"/>
    <property type="match status" value="1"/>
</dbReference>
<keyword evidence="2 6" id="KW-0328">Glycosyltransferase</keyword>
<sequence>MTTDKNRAEILSKAEVRLCRLHPWSNFPGFGFTLEPSLGPPHRTCMVESNSPAEAGGLRIRDVILAVNNQQISDTDFNRIQTMINEAYNQNSRIDLLVIKQKSYELVEKRKIKIDQASATVIDTPATMPDSYRNFPQLTPRICSICISGNETVFGFDLTSGVNKIGLYAQKVYPNSQAEHSGLRNNDRIIEVNGQNIDEKSSRSSANNYSGTVQCRSGDLTKEQVDAIVIATASSRLVEVVLQEAGDTVRNVYKNEQKRVGTNIICTNGGNLACQRIYFIPCPDMSHEANKWTFRTFVTEGITTAINDRTTQIQSIAFPAIGCGKFGHDPNFVAQTLVAAVVYEFNKQPSLKLDVYFVIQSNQREAFDAFKNECIALENQRNPQIRRDEDDFTVALRTLTLQNEYYTKIENRFFETMTSKQCKKIVAIQMIWHRRWFLQYRAHRAAFYQRLKKETEQLLFHGCSEIAASGIIDQGFDRSYAGKHGTSYGYGVYFSTMASYSHSYASPNSKGERCMFLARVLVGNTVKGNSSMKVCPPGYDTTTDGNHIYVIYHDAQAFGGYIPFLMLSHYSTTEWIMRGLTQTAALELATYTITVNSYCSDGSRLDTDLRYRFDYLSKFLNFTSDDIIALNTLARVATPLINSVAEIIYQKLLEYDITKNYFLRTTHDFKGTMTTDGNQLTLQSEQILFRIHSIRKYLCRILRQSTWNDAFLEYISNVGKIHTNLAGTHSIDVDYIHVNALFGYLEHVLIDGVIHHDEIDERRKNEIIIALNKLFWIQNDFFSMHYLNGSKKGNNDKKAK</sequence>
<evidence type="ECO:0000256" key="1">
    <source>
        <dbReference type="ARBA" id="ARBA00004123"/>
    </source>
</evidence>
<keyword evidence="3 6" id="KW-0808">Transferase</keyword>
<dbReference type="Gene3D" id="3.40.220.10">
    <property type="entry name" value="Leucine Aminopeptidase, subunit E, domain 1"/>
    <property type="match status" value="1"/>
</dbReference>
<dbReference type="GO" id="GO:0019825">
    <property type="term" value="F:oxygen binding"/>
    <property type="evidence" value="ECO:0007669"/>
    <property type="project" value="InterPro"/>
</dbReference>
<dbReference type="InterPro" id="IPR052056">
    <property type="entry name" value="Mono-ARTD/PARP"/>
</dbReference>
<dbReference type="Gene3D" id="2.30.42.10">
    <property type="match status" value="2"/>
</dbReference>
<dbReference type="PROSITE" id="PS50106">
    <property type="entry name" value="PDZ"/>
    <property type="match status" value="1"/>
</dbReference>
<dbReference type="InterPro" id="IPR043472">
    <property type="entry name" value="Macro_dom-like"/>
</dbReference>
<dbReference type="GO" id="GO:0005737">
    <property type="term" value="C:cytoplasm"/>
    <property type="evidence" value="ECO:0007669"/>
    <property type="project" value="TreeGrafter"/>
</dbReference>
<evidence type="ECO:0000256" key="5">
    <source>
        <dbReference type="ARBA" id="ARBA00023242"/>
    </source>
</evidence>
<evidence type="ECO:0000259" key="9">
    <source>
        <dbReference type="PROSITE" id="PS51154"/>
    </source>
</evidence>
<feature type="domain" description="Macro" evidence="9">
    <location>
        <begin position="200"/>
        <end position="375"/>
    </location>
</feature>
<keyword evidence="11" id="KW-1185">Reference proteome</keyword>
<feature type="domain" description="PARP catalytic" evidence="8">
    <location>
        <begin position="383"/>
        <end position="620"/>
    </location>
</feature>
<dbReference type="InterPro" id="IPR012317">
    <property type="entry name" value="Poly(ADP-ribose)pol_cat_dom"/>
</dbReference>
<dbReference type="Pfam" id="PF00595">
    <property type="entry name" value="PDZ"/>
    <property type="match status" value="1"/>
</dbReference>
<dbReference type="InterPro" id="IPR002589">
    <property type="entry name" value="Macro_dom"/>
</dbReference>
<evidence type="ECO:0000259" key="8">
    <source>
        <dbReference type="PROSITE" id="PS51059"/>
    </source>
</evidence>
<dbReference type="Pfam" id="PF01661">
    <property type="entry name" value="Macro"/>
    <property type="match status" value="1"/>
</dbReference>
<dbReference type="PANTHER" id="PTHR14453:SF67">
    <property type="entry name" value="POLY [ADP-RIBOSE] POLYMERASE"/>
    <property type="match status" value="1"/>
</dbReference>
<evidence type="ECO:0000256" key="6">
    <source>
        <dbReference type="RuleBase" id="RU362114"/>
    </source>
</evidence>
<dbReference type="SUPFAM" id="SSF52949">
    <property type="entry name" value="Macro domain-like"/>
    <property type="match status" value="1"/>
</dbReference>
<evidence type="ECO:0000256" key="2">
    <source>
        <dbReference type="ARBA" id="ARBA00022676"/>
    </source>
</evidence>
<organism evidence="10 11">
    <name type="scientific">Adineta ricciae</name>
    <name type="common">Rotifer</name>
    <dbReference type="NCBI Taxonomy" id="249248"/>
    <lineage>
        <taxon>Eukaryota</taxon>
        <taxon>Metazoa</taxon>
        <taxon>Spiralia</taxon>
        <taxon>Gnathifera</taxon>
        <taxon>Rotifera</taxon>
        <taxon>Eurotatoria</taxon>
        <taxon>Bdelloidea</taxon>
        <taxon>Adinetida</taxon>
        <taxon>Adinetidae</taxon>
        <taxon>Adineta</taxon>
    </lineage>
</organism>
<name>A0A815AYC1_ADIRI</name>
<gene>
    <name evidence="10" type="ORF">XAT740_LOCUS26962</name>
</gene>
<keyword evidence="5" id="KW-0539">Nucleus</keyword>
<dbReference type="GO" id="GO:0003714">
    <property type="term" value="F:transcription corepressor activity"/>
    <property type="evidence" value="ECO:0007669"/>
    <property type="project" value="TreeGrafter"/>
</dbReference>
<evidence type="ECO:0000259" key="7">
    <source>
        <dbReference type="PROSITE" id="PS50106"/>
    </source>
</evidence>
<dbReference type="InterPro" id="IPR041489">
    <property type="entry name" value="PDZ_6"/>
</dbReference>
<reference evidence="10" key="1">
    <citation type="submission" date="2021-02" db="EMBL/GenBank/DDBJ databases">
        <authorList>
            <person name="Nowell W R."/>
        </authorList>
    </citation>
    <scope>NUCLEOTIDE SEQUENCE</scope>
</reference>
<dbReference type="EC" id="2.4.2.-" evidence="6"/>
<proteinExistence type="predicted"/>
<dbReference type="PROSITE" id="PS51059">
    <property type="entry name" value="PARP_CATALYTIC"/>
    <property type="match status" value="1"/>
</dbReference>
<comment type="subcellular location">
    <subcellularLocation>
        <location evidence="1">Nucleus</location>
    </subcellularLocation>
</comment>
<comment type="caution">
    <text evidence="10">The sequence shown here is derived from an EMBL/GenBank/DDBJ whole genome shotgun (WGS) entry which is preliminary data.</text>
</comment>
<evidence type="ECO:0000256" key="3">
    <source>
        <dbReference type="ARBA" id="ARBA00022679"/>
    </source>
</evidence>
<protein>
    <recommendedName>
        <fullName evidence="6">Poly [ADP-ribose] polymerase</fullName>
        <shortName evidence="6">PARP</shortName>
        <ecNumber evidence="6">2.4.2.-</ecNumber>
    </recommendedName>
</protein>
<dbReference type="GO" id="GO:0010629">
    <property type="term" value="P:negative regulation of gene expression"/>
    <property type="evidence" value="ECO:0007669"/>
    <property type="project" value="TreeGrafter"/>
</dbReference>
<dbReference type="InterPro" id="IPR012292">
    <property type="entry name" value="Globin/Proto"/>
</dbReference>
<dbReference type="Pfam" id="PF17820">
    <property type="entry name" value="PDZ_6"/>
    <property type="match status" value="1"/>
</dbReference>
<dbReference type="InterPro" id="IPR001478">
    <property type="entry name" value="PDZ"/>
</dbReference>
<keyword evidence="4 6" id="KW-0520">NAD</keyword>
<dbReference type="SMART" id="SM00228">
    <property type="entry name" value="PDZ"/>
    <property type="match status" value="2"/>
</dbReference>
<dbReference type="PROSITE" id="PS51154">
    <property type="entry name" value="MACRO"/>
    <property type="match status" value="1"/>
</dbReference>
<dbReference type="GO" id="GO:0020037">
    <property type="term" value="F:heme binding"/>
    <property type="evidence" value="ECO:0007669"/>
    <property type="project" value="InterPro"/>
</dbReference>
<dbReference type="GO" id="GO:0005634">
    <property type="term" value="C:nucleus"/>
    <property type="evidence" value="ECO:0007669"/>
    <property type="project" value="UniProtKB-SubCell"/>
</dbReference>
<evidence type="ECO:0000313" key="10">
    <source>
        <dbReference type="EMBL" id="CAF1264571.1"/>
    </source>
</evidence>
<dbReference type="EMBL" id="CAJNOR010002221">
    <property type="protein sequence ID" value="CAF1264571.1"/>
    <property type="molecule type" value="Genomic_DNA"/>
</dbReference>
<dbReference type="InterPro" id="IPR036034">
    <property type="entry name" value="PDZ_sf"/>
</dbReference>
<dbReference type="Pfam" id="PF11563">
    <property type="entry name" value="Protoglobin"/>
    <property type="match status" value="1"/>
</dbReference>
<dbReference type="Pfam" id="PF00644">
    <property type="entry name" value="PARP"/>
    <property type="match status" value="1"/>
</dbReference>
<dbReference type="Gene3D" id="3.90.228.10">
    <property type="match status" value="1"/>
</dbReference>
<dbReference type="InterPro" id="IPR044398">
    <property type="entry name" value="Globin-sensor_dom"/>
</dbReference>